<protein>
    <submittedName>
        <fullName evidence="2">Uncharacterized protein</fullName>
    </submittedName>
</protein>
<evidence type="ECO:0000313" key="3">
    <source>
        <dbReference type="Proteomes" id="UP000237105"/>
    </source>
</evidence>
<dbReference type="AlphaFoldDB" id="A0A2P5DZS1"/>
<sequence length="56" mass="6258">MGYPVWSDWSAFILGDQTMLYGTSTLMCSMVLSHGQMSSGKHSHYKSPFDGIEPEQ</sequence>
<comment type="caution">
    <text evidence="2">The sequence shown here is derived from an EMBL/GenBank/DDBJ whole genome shotgun (WGS) entry which is preliminary data.</text>
</comment>
<dbReference type="OrthoDB" id="10367473at2759"/>
<keyword evidence="3" id="KW-1185">Reference proteome</keyword>
<accession>A0A2P5DZS1</accession>
<feature type="region of interest" description="Disordered" evidence="1">
    <location>
        <begin position="36"/>
        <end position="56"/>
    </location>
</feature>
<organism evidence="2 3">
    <name type="scientific">Parasponia andersonii</name>
    <name type="common">Sponia andersonii</name>
    <dbReference type="NCBI Taxonomy" id="3476"/>
    <lineage>
        <taxon>Eukaryota</taxon>
        <taxon>Viridiplantae</taxon>
        <taxon>Streptophyta</taxon>
        <taxon>Embryophyta</taxon>
        <taxon>Tracheophyta</taxon>
        <taxon>Spermatophyta</taxon>
        <taxon>Magnoliopsida</taxon>
        <taxon>eudicotyledons</taxon>
        <taxon>Gunneridae</taxon>
        <taxon>Pentapetalae</taxon>
        <taxon>rosids</taxon>
        <taxon>fabids</taxon>
        <taxon>Rosales</taxon>
        <taxon>Cannabaceae</taxon>
        <taxon>Parasponia</taxon>
    </lineage>
</organism>
<gene>
    <name evidence="2" type="ORF">PanWU01x14_016820</name>
</gene>
<feature type="non-terminal residue" evidence="2">
    <location>
        <position position="56"/>
    </location>
</feature>
<dbReference type="Proteomes" id="UP000237105">
    <property type="component" value="Unassembled WGS sequence"/>
</dbReference>
<proteinExistence type="predicted"/>
<reference evidence="3" key="1">
    <citation type="submission" date="2016-06" db="EMBL/GenBank/DDBJ databases">
        <title>Parallel loss of symbiosis genes in relatives of nitrogen-fixing non-legume Parasponia.</title>
        <authorList>
            <person name="Van Velzen R."/>
            <person name="Holmer R."/>
            <person name="Bu F."/>
            <person name="Rutten L."/>
            <person name="Van Zeijl A."/>
            <person name="Liu W."/>
            <person name="Santuari L."/>
            <person name="Cao Q."/>
            <person name="Sharma T."/>
            <person name="Shen D."/>
            <person name="Roswanjaya Y."/>
            <person name="Wardhani T."/>
            <person name="Kalhor M.S."/>
            <person name="Jansen J."/>
            <person name="Van den Hoogen J."/>
            <person name="Gungor B."/>
            <person name="Hartog M."/>
            <person name="Hontelez J."/>
            <person name="Verver J."/>
            <person name="Yang W.-C."/>
            <person name="Schijlen E."/>
            <person name="Repin R."/>
            <person name="Schilthuizen M."/>
            <person name="Schranz E."/>
            <person name="Heidstra R."/>
            <person name="Miyata K."/>
            <person name="Fedorova E."/>
            <person name="Kohlen W."/>
            <person name="Bisseling T."/>
            <person name="Smit S."/>
            <person name="Geurts R."/>
        </authorList>
    </citation>
    <scope>NUCLEOTIDE SEQUENCE [LARGE SCALE GENOMIC DNA]</scope>
    <source>
        <strain evidence="3">cv. WU1-14</strain>
    </source>
</reference>
<name>A0A2P5DZS1_PARAD</name>
<evidence type="ECO:0000313" key="2">
    <source>
        <dbReference type="EMBL" id="PON78783.1"/>
    </source>
</evidence>
<dbReference type="EMBL" id="JXTB01000007">
    <property type="protein sequence ID" value="PON78783.1"/>
    <property type="molecule type" value="Genomic_DNA"/>
</dbReference>
<evidence type="ECO:0000256" key="1">
    <source>
        <dbReference type="SAM" id="MobiDB-lite"/>
    </source>
</evidence>